<dbReference type="AlphaFoldDB" id="Q6AUY5"/>
<evidence type="ECO:0000256" key="1">
    <source>
        <dbReference type="SAM" id="MobiDB-lite"/>
    </source>
</evidence>
<accession>Q6AUY5</accession>
<feature type="compositionally biased region" description="Pro residues" evidence="1">
    <location>
        <begin position="135"/>
        <end position="151"/>
    </location>
</feature>
<evidence type="ECO:0000313" key="2">
    <source>
        <dbReference type="EMBL" id="AAT78771.1"/>
    </source>
</evidence>
<reference evidence="3" key="2">
    <citation type="journal article" date="2008" name="Nucleic Acids Res.">
        <title>The rice annotation project database (RAP-DB): 2008 update.</title>
        <authorList>
            <consortium name="The rice annotation project (RAP)"/>
        </authorList>
    </citation>
    <scope>GENOME REANNOTATION</scope>
    <source>
        <strain evidence="3">cv. Nipponbare</strain>
    </source>
</reference>
<feature type="region of interest" description="Disordered" evidence="1">
    <location>
        <begin position="1"/>
        <end position="151"/>
    </location>
</feature>
<protein>
    <submittedName>
        <fullName evidence="2">Uncharacterized protein</fullName>
    </submittedName>
</protein>
<dbReference type="EMBL" id="AC109601">
    <property type="protein sequence ID" value="AAT78771.1"/>
    <property type="molecule type" value="Genomic_DNA"/>
</dbReference>
<feature type="compositionally biased region" description="Basic residues" evidence="1">
    <location>
        <begin position="19"/>
        <end position="28"/>
    </location>
</feature>
<dbReference type="Proteomes" id="UP000000763">
    <property type="component" value="Chromosome 3"/>
</dbReference>
<reference evidence="3" key="1">
    <citation type="journal article" date="2005" name="Nature">
        <title>The map-based sequence of the rice genome.</title>
        <authorList>
            <consortium name="International rice genome sequencing project (IRGSP)"/>
            <person name="Matsumoto T."/>
            <person name="Wu J."/>
            <person name="Kanamori H."/>
            <person name="Katayose Y."/>
            <person name="Fujisawa M."/>
            <person name="Namiki N."/>
            <person name="Mizuno H."/>
            <person name="Yamamoto K."/>
            <person name="Antonio B.A."/>
            <person name="Baba T."/>
            <person name="Sakata K."/>
            <person name="Nagamura Y."/>
            <person name="Aoki H."/>
            <person name="Arikawa K."/>
            <person name="Arita K."/>
            <person name="Bito T."/>
            <person name="Chiden Y."/>
            <person name="Fujitsuka N."/>
            <person name="Fukunaka R."/>
            <person name="Hamada M."/>
            <person name="Harada C."/>
            <person name="Hayashi A."/>
            <person name="Hijishita S."/>
            <person name="Honda M."/>
            <person name="Hosokawa S."/>
            <person name="Ichikawa Y."/>
            <person name="Idonuma A."/>
            <person name="Iijima M."/>
            <person name="Ikeda M."/>
            <person name="Ikeno M."/>
            <person name="Ito K."/>
            <person name="Ito S."/>
            <person name="Ito T."/>
            <person name="Ito Y."/>
            <person name="Ito Y."/>
            <person name="Iwabuchi A."/>
            <person name="Kamiya K."/>
            <person name="Karasawa W."/>
            <person name="Kurita K."/>
            <person name="Katagiri S."/>
            <person name="Kikuta A."/>
            <person name="Kobayashi H."/>
            <person name="Kobayashi N."/>
            <person name="Machita K."/>
            <person name="Maehara T."/>
            <person name="Masukawa M."/>
            <person name="Mizubayashi T."/>
            <person name="Mukai Y."/>
            <person name="Nagasaki H."/>
            <person name="Nagata Y."/>
            <person name="Naito S."/>
            <person name="Nakashima M."/>
            <person name="Nakama Y."/>
            <person name="Nakamichi Y."/>
            <person name="Nakamura M."/>
            <person name="Meguro A."/>
            <person name="Negishi M."/>
            <person name="Ohta I."/>
            <person name="Ohta T."/>
            <person name="Okamoto M."/>
            <person name="Ono N."/>
            <person name="Saji S."/>
            <person name="Sakaguchi M."/>
            <person name="Sakai K."/>
            <person name="Shibata M."/>
            <person name="Shimokawa T."/>
            <person name="Song J."/>
            <person name="Takazaki Y."/>
            <person name="Terasawa K."/>
            <person name="Tsugane M."/>
            <person name="Tsuji K."/>
            <person name="Ueda S."/>
            <person name="Waki K."/>
            <person name="Yamagata H."/>
            <person name="Yamamoto M."/>
            <person name="Yamamoto S."/>
            <person name="Yamane H."/>
            <person name="Yoshiki S."/>
            <person name="Yoshihara R."/>
            <person name="Yukawa K."/>
            <person name="Zhong H."/>
            <person name="Yano M."/>
            <person name="Yuan Q."/>
            <person name="Ouyang S."/>
            <person name="Liu J."/>
            <person name="Jones K.M."/>
            <person name="Gansberger K."/>
            <person name="Moffat K."/>
            <person name="Hill J."/>
            <person name="Bera J."/>
            <person name="Fadrosh D."/>
            <person name="Jin S."/>
            <person name="Johri S."/>
            <person name="Kim M."/>
            <person name="Overton L."/>
            <person name="Reardon M."/>
            <person name="Tsitrin T."/>
            <person name="Vuong H."/>
            <person name="Weaver B."/>
            <person name="Ciecko A."/>
            <person name="Tallon L."/>
            <person name="Jackson J."/>
            <person name="Pai G."/>
            <person name="Aken S.V."/>
            <person name="Utterback T."/>
            <person name="Reidmuller S."/>
            <person name="Feldblyum T."/>
            <person name="Hsiao J."/>
            <person name="Zismann V."/>
            <person name="Iobst S."/>
            <person name="de Vazeille A.R."/>
            <person name="Buell C.R."/>
            <person name="Ying K."/>
            <person name="Li Y."/>
            <person name="Lu T."/>
            <person name="Huang Y."/>
            <person name="Zhao Q."/>
            <person name="Feng Q."/>
            <person name="Zhang L."/>
            <person name="Zhu J."/>
            <person name="Weng Q."/>
            <person name="Mu J."/>
            <person name="Lu Y."/>
            <person name="Fan D."/>
            <person name="Liu Y."/>
            <person name="Guan J."/>
            <person name="Zhang Y."/>
            <person name="Yu S."/>
            <person name="Liu X."/>
            <person name="Zhang Y."/>
            <person name="Hong G."/>
            <person name="Han B."/>
            <person name="Choisne N."/>
            <person name="Demange N."/>
            <person name="Orjeda G."/>
            <person name="Samain S."/>
            <person name="Cattolico L."/>
            <person name="Pelletier E."/>
            <person name="Couloux A."/>
            <person name="Segurens B."/>
            <person name="Wincker P."/>
            <person name="D'Hont A."/>
            <person name="Scarpelli C."/>
            <person name="Weissenbach J."/>
            <person name="Salanoubat M."/>
            <person name="Quetier F."/>
            <person name="Yu Y."/>
            <person name="Kim H.R."/>
            <person name="Rambo T."/>
            <person name="Currie J."/>
            <person name="Collura K."/>
            <person name="Luo M."/>
            <person name="Yang T."/>
            <person name="Ammiraju J.S.S."/>
            <person name="Engler F."/>
            <person name="Soderlund C."/>
            <person name="Wing R.A."/>
            <person name="Palmer L.E."/>
            <person name="de la Bastide M."/>
            <person name="Spiegel L."/>
            <person name="Nascimento L."/>
            <person name="Zutavern T."/>
            <person name="O'Shaughnessy A."/>
            <person name="Dike S."/>
            <person name="Dedhia N."/>
            <person name="Preston R."/>
            <person name="Balija V."/>
            <person name="McCombie W.R."/>
            <person name="Chow T."/>
            <person name="Chen H."/>
            <person name="Chung M."/>
            <person name="Chen C."/>
            <person name="Shaw J."/>
            <person name="Wu H."/>
            <person name="Hsiao K."/>
            <person name="Chao Y."/>
            <person name="Chu M."/>
            <person name="Cheng C."/>
            <person name="Hour A."/>
            <person name="Lee P."/>
            <person name="Lin S."/>
            <person name="Lin Y."/>
            <person name="Liou J."/>
            <person name="Liu S."/>
            <person name="Hsing Y."/>
            <person name="Raghuvanshi S."/>
            <person name="Mohanty A."/>
            <person name="Bharti A.K."/>
            <person name="Gaur A."/>
            <person name="Gupta V."/>
            <person name="Kumar D."/>
            <person name="Ravi V."/>
            <person name="Vij S."/>
            <person name="Kapur A."/>
            <person name="Khurana P."/>
            <person name="Khurana P."/>
            <person name="Khurana J.P."/>
            <person name="Tyagi A.K."/>
            <person name="Gaikwad K."/>
            <person name="Singh A."/>
            <person name="Dalal V."/>
            <person name="Srivastava S."/>
            <person name="Dixit A."/>
            <person name="Pal A.K."/>
            <person name="Ghazi I.A."/>
            <person name="Yadav M."/>
            <person name="Pandit A."/>
            <person name="Bhargava A."/>
            <person name="Sureshbabu K."/>
            <person name="Batra K."/>
            <person name="Sharma T.R."/>
            <person name="Mohapatra T."/>
            <person name="Singh N.K."/>
            <person name="Messing J."/>
            <person name="Nelson A.B."/>
            <person name="Fuks G."/>
            <person name="Kavchok S."/>
            <person name="Keizer G."/>
            <person name="Linton E."/>
            <person name="Llaca V."/>
            <person name="Song R."/>
            <person name="Tanyolac B."/>
            <person name="Young S."/>
            <person name="Ho-Il K."/>
            <person name="Hahn J.H."/>
            <person name="Sangsakoo G."/>
            <person name="Vanavichit A."/>
            <person name="de Mattos Luiz.A.T."/>
            <person name="Zimmer P.D."/>
            <person name="Malone G."/>
            <person name="Dellagostin O."/>
            <person name="de Oliveira A.C."/>
            <person name="Bevan M."/>
            <person name="Bancroft I."/>
            <person name="Minx P."/>
            <person name="Cordum H."/>
            <person name="Wilson R."/>
            <person name="Cheng Z."/>
            <person name="Jin W."/>
            <person name="Jiang J."/>
            <person name="Leong S.A."/>
            <person name="Iwama H."/>
            <person name="Gojobori T."/>
            <person name="Itoh T."/>
            <person name="Niimura Y."/>
            <person name="Fujii Y."/>
            <person name="Habara T."/>
            <person name="Sakai H."/>
            <person name="Sato Y."/>
            <person name="Wilson G."/>
            <person name="Kumar K."/>
            <person name="McCouch S."/>
            <person name="Juretic N."/>
            <person name="Hoen D."/>
            <person name="Wright S."/>
            <person name="Bruskiewich R."/>
            <person name="Bureau T."/>
            <person name="Miyao A."/>
            <person name="Hirochika H."/>
            <person name="Nishikawa T."/>
            <person name="Kadowaki K."/>
            <person name="Sugiura M."/>
            <person name="Burr B."/>
            <person name="Sasaki T."/>
        </authorList>
    </citation>
    <scope>NUCLEOTIDE SEQUENCE [LARGE SCALE GENOMIC DNA]</scope>
    <source>
        <strain evidence="3">cv. Nipponbare</strain>
    </source>
</reference>
<evidence type="ECO:0000313" key="3">
    <source>
        <dbReference type="Proteomes" id="UP000000763"/>
    </source>
</evidence>
<organism evidence="2 3">
    <name type="scientific">Oryza sativa subsp. japonica</name>
    <name type="common">Rice</name>
    <dbReference type="NCBI Taxonomy" id="39947"/>
    <lineage>
        <taxon>Eukaryota</taxon>
        <taxon>Viridiplantae</taxon>
        <taxon>Streptophyta</taxon>
        <taxon>Embryophyta</taxon>
        <taxon>Tracheophyta</taxon>
        <taxon>Spermatophyta</taxon>
        <taxon>Magnoliopsida</taxon>
        <taxon>Liliopsida</taxon>
        <taxon>Poales</taxon>
        <taxon>Poaceae</taxon>
        <taxon>BOP clade</taxon>
        <taxon>Oryzoideae</taxon>
        <taxon>Oryzeae</taxon>
        <taxon>Oryzinae</taxon>
        <taxon>Oryza</taxon>
        <taxon>Oryza sativa</taxon>
    </lineage>
</organism>
<gene>
    <name evidence="2" type="primary">OSJNBa0004G03.18</name>
</gene>
<sequence length="151" mass="16152">MDPAVEARQANVTASAHTPLHRRHRNRRWAQPLSPRQRGHAGPHLTLGSSLSSQAADLAKGRQNRPSITGPRATVATAFPAGSRRLGRIHGRPRRGAPLLPSPSQHAAPCLLRSPSPQAPLPSGRPDRPPEGADPTPPCPEPPSRPPSCRR</sequence>
<name>Q6AUY5_ORYSJ</name>
<proteinExistence type="predicted"/>
<feature type="compositionally biased region" description="Basic residues" evidence="1">
    <location>
        <begin position="85"/>
        <end position="95"/>
    </location>
</feature>